<gene>
    <name evidence="1" type="ORF">K7X08_010029</name>
</gene>
<name>A0A9Q1RVC5_9SOLA</name>
<evidence type="ECO:0000313" key="1">
    <source>
        <dbReference type="EMBL" id="KAJ8573518.1"/>
    </source>
</evidence>
<dbReference type="AlphaFoldDB" id="A0A9Q1RVC5"/>
<sequence>MHEGPKYSWVIRYKSMEGYRKACYNTQTNSSQLFFQHQHTRILLIAFPFSAEKLEIKAEGWFWNGGVRWDLVEEG</sequence>
<organism evidence="1 2">
    <name type="scientific">Anisodus acutangulus</name>
    <dbReference type="NCBI Taxonomy" id="402998"/>
    <lineage>
        <taxon>Eukaryota</taxon>
        <taxon>Viridiplantae</taxon>
        <taxon>Streptophyta</taxon>
        <taxon>Embryophyta</taxon>
        <taxon>Tracheophyta</taxon>
        <taxon>Spermatophyta</taxon>
        <taxon>Magnoliopsida</taxon>
        <taxon>eudicotyledons</taxon>
        <taxon>Gunneridae</taxon>
        <taxon>Pentapetalae</taxon>
        <taxon>asterids</taxon>
        <taxon>lamiids</taxon>
        <taxon>Solanales</taxon>
        <taxon>Solanaceae</taxon>
        <taxon>Solanoideae</taxon>
        <taxon>Hyoscyameae</taxon>
        <taxon>Anisodus</taxon>
    </lineage>
</organism>
<reference evidence="2" key="1">
    <citation type="journal article" date="2023" name="Proc. Natl. Acad. Sci. U.S.A.">
        <title>Genomic and structural basis for evolution of tropane alkaloid biosynthesis.</title>
        <authorList>
            <person name="Wanga Y.-J."/>
            <person name="Taina T."/>
            <person name="Yua J.-Y."/>
            <person name="Lia J."/>
            <person name="Xua B."/>
            <person name="Chenc J."/>
            <person name="D'Auriad J.C."/>
            <person name="Huanga J.-P."/>
            <person name="Huanga S.-X."/>
        </authorList>
    </citation>
    <scope>NUCLEOTIDE SEQUENCE [LARGE SCALE GENOMIC DNA]</scope>
    <source>
        <strain evidence="2">cv. KIB-2019</strain>
    </source>
</reference>
<keyword evidence="2" id="KW-1185">Reference proteome</keyword>
<accession>A0A9Q1RVC5</accession>
<evidence type="ECO:0000313" key="2">
    <source>
        <dbReference type="Proteomes" id="UP001152561"/>
    </source>
</evidence>
<protein>
    <submittedName>
        <fullName evidence="1">Uncharacterized protein</fullName>
    </submittedName>
</protein>
<comment type="caution">
    <text evidence="1">The sequence shown here is derived from an EMBL/GenBank/DDBJ whole genome shotgun (WGS) entry which is preliminary data.</text>
</comment>
<proteinExistence type="predicted"/>
<dbReference type="EMBL" id="JAJAGQ010000001">
    <property type="protein sequence ID" value="KAJ8573518.1"/>
    <property type="molecule type" value="Genomic_DNA"/>
</dbReference>
<dbReference type="Proteomes" id="UP001152561">
    <property type="component" value="Unassembled WGS sequence"/>
</dbReference>